<dbReference type="RefSeq" id="WP_006847091.1">
    <property type="nucleotide sequence ID" value="NZ_JAPDUT010000001.1"/>
</dbReference>
<feature type="transmembrane region" description="Helical" evidence="1">
    <location>
        <begin position="12"/>
        <end position="38"/>
    </location>
</feature>
<comment type="caution">
    <text evidence="2">The sequence shown here is derived from an EMBL/GenBank/DDBJ whole genome shotgun (WGS) entry which is preliminary data.</text>
</comment>
<evidence type="ECO:0000256" key="1">
    <source>
        <dbReference type="SAM" id="Phobius"/>
    </source>
</evidence>
<dbReference type="GeneID" id="69848636"/>
<name>A0A6I2U2N1_9BACT</name>
<organism evidence="2 3">
    <name type="scientific">Segatella copri</name>
    <dbReference type="NCBI Taxonomy" id="165179"/>
    <lineage>
        <taxon>Bacteria</taxon>
        <taxon>Pseudomonadati</taxon>
        <taxon>Bacteroidota</taxon>
        <taxon>Bacteroidia</taxon>
        <taxon>Bacteroidales</taxon>
        <taxon>Prevotellaceae</taxon>
        <taxon>Segatella</taxon>
    </lineage>
</organism>
<dbReference type="Proteomes" id="UP000450161">
    <property type="component" value="Unassembled WGS sequence"/>
</dbReference>
<reference evidence="2 3" key="1">
    <citation type="submission" date="2019-08" db="EMBL/GenBank/DDBJ databases">
        <title>In-depth cultivation of the pig gut microbiome towards novel bacterial diversity and tailored functional studies.</title>
        <authorList>
            <person name="Wylensek D."/>
            <person name="Hitch T.C.A."/>
            <person name="Clavel T."/>
        </authorList>
    </citation>
    <scope>NUCLEOTIDE SEQUENCE [LARGE SCALE GENOMIC DNA]</scope>
    <source>
        <strain evidence="2 3">LKV-178-WT-2C</strain>
    </source>
</reference>
<evidence type="ECO:0000313" key="3">
    <source>
        <dbReference type="Proteomes" id="UP000450161"/>
    </source>
</evidence>
<sequence length="63" mass="7542">MNKTAQHMLLYSSIFIIIIGISLFLLAVVLALTVFVAIKKYEHYKHRRLSRKHRRRHVVKVKR</sequence>
<gene>
    <name evidence="2" type="ORF">FYJ72_11470</name>
</gene>
<proteinExistence type="predicted"/>
<keyword evidence="1" id="KW-0472">Membrane</keyword>
<dbReference type="AlphaFoldDB" id="A0A6I2U2N1"/>
<evidence type="ECO:0000313" key="2">
    <source>
        <dbReference type="EMBL" id="MST78270.1"/>
    </source>
</evidence>
<keyword evidence="1" id="KW-0812">Transmembrane</keyword>
<protein>
    <submittedName>
        <fullName evidence="2">Uncharacterized protein</fullName>
    </submittedName>
</protein>
<dbReference type="EMBL" id="VUNF01000024">
    <property type="protein sequence ID" value="MST78270.1"/>
    <property type="molecule type" value="Genomic_DNA"/>
</dbReference>
<accession>A0A6I2U2N1</accession>
<keyword evidence="1" id="KW-1133">Transmembrane helix</keyword>